<keyword evidence="3" id="KW-1185">Reference proteome</keyword>
<evidence type="ECO:0000256" key="2">
    <source>
        <dbReference type="SAM" id="Phobius"/>
    </source>
</evidence>
<sequence>MKRLHSHNHEHRNENHHENHDHDDHDHKPNEQSHLSFLVVLLLSIYALYLLEIVSIMVAKYFKFSHSHGAHSHFGHGGMHANFESAPSKQDTEMGPVKNGGNISQKSTTTETEGRKSSLDHRERAVSTGKELICGELNSAMVWFFINACELKNDKK</sequence>
<feature type="region of interest" description="Disordered" evidence="1">
    <location>
        <begin position="1"/>
        <end position="29"/>
    </location>
</feature>
<accession>A0A915KL94</accession>
<evidence type="ECO:0000313" key="4">
    <source>
        <dbReference type="WBParaSite" id="nRc.2.0.1.t39203-RA"/>
    </source>
</evidence>
<dbReference type="WBParaSite" id="nRc.2.0.1.t39203-RA">
    <property type="protein sequence ID" value="nRc.2.0.1.t39203-RA"/>
    <property type="gene ID" value="nRc.2.0.1.g39203"/>
</dbReference>
<dbReference type="Proteomes" id="UP000887565">
    <property type="component" value="Unplaced"/>
</dbReference>
<evidence type="ECO:0000313" key="3">
    <source>
        <dbReference type="Proteomes" id="UP000887565"/>
    </source>
</evidence>
<feature type="compositionally biased region" description="Basic residues" evidence="1">
    <location>
        <begin position="1"/>
        <end position="10"/>
    </location>
</feature>
<feature type="transmembrane region" description="Helical" evidence="2">
    <location>
        <begin position="35"/>
        <end position="59"/>
    </location>
</feature>
<reference evidence="4" key="1">
    <citation type="submission" date="2022-11" db="UniProtKB">
        <authorList>
            <consortium name="WormBaseParasite"/>
        </authorList>
    </citation>
    <scope>IDENTIFICATION</scope>
</reference>
<feature type="region of interest" description="Disordered" evidence="1">
    <location>
        <begin position="81"/>
        <end position="122"/>
    </location>
</feature>
<keyword evidence="2" id="KW-0472">Membrane</keyword>
<evidence type="ECO:0000256" key="1">
    <source>
        <dbReference type="SAM" id="MobiDB-lite"/>
    </source>
</evidence>
<name>A0A915KL94_ROMCU</name>
<feature type="compositionally biased region" description="Basic and acidic residues" evidence="1">
    <location>
        <begin position="112"/>
        <end position="122"/>
    </location>
</feature>
<organism evidence="3 4">
    <name type="scientific">Romanomermis culicivorax</name>
    <name type="common">Nematode worm</name>
    <dbReference type="NCBI Taxonomy" id="13658"/>
    <lineage>
        <taxon>Eukaryota</taxon>
        <taxon>Metazoa</taxon>
        <taxon>Ecdysozoa</taxon>
        <taxon>Nematoda</taxon>
        <taxon>Enoplea</taxon>
        <taxon>Dorylaimia</taxon>
        <taxon>Mermithida</taxon>
        <taxon>Mermithoidea</taxon>
        <taxon>Mermithidae</taxon>
        <taxon>Romanomermis</taxon>
    </lineage>
</organism>
<feature type="compositionally biased region" description="Polar residues" evidence="1">
    <location>
        <begin position="101"/>
        <end position="111"/>
    </location>
</feature>
<proteinExistence type="predicted"/>
<feature type="compositionally biased region" description="Basic and acidic residues" evidence="1">
    <location>
        <begin position="11"/>
        <end position="29"/>
    </location>
</feature>
<dbReference type="AlphaFoldDB" id="A0A915KL94"/>
<protein>
    <submittedName>
        <fullName evidence="4">Uncharacterized protein</fullName>
    </submittedName>
</protein>
<keyword evidence="2" id="KW-0812">Transmembrane</keyword>
<keyword evidence="2" id="KW-1133">Transmembrane helix</keyword>